<dbReference type="Pfam" id="PF12833">
    <property type="entry name" value="HTH_18"/>
    <property type="match status" value="1"/>
</dbReference>
<keyword evidence="2" id="KW-0238">DNA-binding</keyword>
<evidence type="ECO:0000256" key="3">
    <source>
        <dbReference type="ARBA" id="ARBA00023163"/>
    </source>
</evidence>
<proteinExistence type="predicted"/>
<dbReference type="AlphaFoldDB" id="A0A4Y9IML7"/>
<name>A0A4Y9IML7_9BACT</name>
<evidence type="ECO:0000313" key="5">
    <source>
        <dbReference type="EMBL" id="TFU89004.1"/>
    </source>
</evidence>
<keyword evidence="3" id="KW-0804">Transcription</keyword>
<evidence type="ECO:0000259" key="4">
    <source>
        <dbReference type="PROSITE" id="PS01124"/>
    </source>
</evidence>
<dbReference type="InterPro" id="IPR018060">
    <property type="entry name" value="HTH_AraC"/>
</dbReference>
<dbReference type="EMBL" id="SPPK01000003">
    <property type="protein sequence ID" value="TFU89004.1"/>
    <property type="molecule type" value="Genomic_DNA"/>
</dbReference>
<gene>
    <name evidence="5" type="ORF">E4T88_09960</name>
</gene>
<dbReference type="Proteomes" id="UP000298285">
    <property type="component" value="Unassembled WGS sequence"/>
</dbReference>
<keyword evidence="1" id="KW-0805">Transcription regulation</keyword>
<evidence type="ECO:0000256" key="1">
    <source>
        <dbReference type="ARBA" id="ARBA00023015"/>
    </source>
</evidence>
<accession>A0A4Y9IML7</accession>
<dbReference type="Gene3D" id="1.10.10.60">
    <property type="entry name" value="Homeodomain-like"/>
    <property type="match status" value="1"/>
</dbReference>
<comment type="caution">
    <text evidence="5">The sequence shown here is derived from an EMBL/GenBank/DDBJ whole genome shotgun (WGS) entry which is preliminary data.</text>
</comment>
<feature type="domain" description="HTH araC/xylS-type" evidence="4">
    <location>
        <begin position="217"/>
        <end position="315"/>
    </location>
</feature>
<reference evidence="5 6" key="1">
    <citation type="submission" date="2019-03" db="EMBL/GenBank/DDBJ databases">
        <title>Diversity of the mouse oral microbiome.</title>
        <authorList>
            <person name="Joseph S."/>
            <person name="Aduse-Opoku J."/>
            <person name="Curtis M."/>
            <person name="Wade W."/>
            <person name="Hashim A."/>
        </authorList>
    </citation>
    <scope>NUCLEOTIDE SEQUENCE [LARGE SCALE GENOMIC DNA]</scope>
    <source>
        <strain evidence="5 6">P11</strain>
    </source>
</reference>
<dbReference type="SUPFAM" id="SSF46689">
    <property type="entry name" value="Homeodomain-like"/>
    <property type="match status" value="1"/>
</dbReference>
<dbReference type="PANTHER" id="PTHR43280:SF32">
    <property type="entry name" value="TRANSCRIPTIONAL REGULATORY PROTEIN"/>
    <property type="match status" value="1"/>
</dbReference>
<dbReference type="PROSITE" id="PS01124">
    <property type="entry name" value="HTH_ARAC_FAMILY_2"/>
    <property type="match status" value="1"/>
</dbReference>
<evidence type="ECO:0000256" key="2">
    <source>
        <dbReference type="ARBA" id="ARBA00023125"/>
    </source>
</evidence>
<evidence type="ECO:0000313" key="6">
    <source>
        <dbReference type="Proteomes" id="UP000298285"/>
    </source>
</evidence>
<dbReference type="OrthoDB" id="2585681at2"/>
<dbReference type="RefSeq" id="WP_135105299.1">
    <property type="nucleotide sequence ID" value="NZ_JADGKW010000003.1"/>
</dbReference>
<dbReference type="PANTHER" id="PTHR43280">
    <property type="entry name" value="ARAC-FAMILY TRANSCRIPTIONAL REGULATOR"/>
    <property type="match status" value="1"/>
</dbReference>
<sequence length="318" mass="36858">MSELKVTELLTGQDFKDFYFVDSKDSFCEIQGSTSCQYGSGFLEIADLDVLNKKRKPTNVENMVTRQRFYTITFLTAGEIIETIGSKKYHFKPNTLFFIPQNQLNSVKSWSDDVRGIFCMFDADYFLLVAKQVVRLQQFPFYQLDKDPFVELAGDEVITMKQLFSKLQEEKCFKQSLNDDTLTRMFLNITLMEAERIYANKQDSCNLSLTRGDKLVAEFQRLVSKHFIEKRLVSDYADLLHVHPNHLNSMVKDASGVTASVMIQNQLIEEAKSRILQSTDSISAIALQLNFKDESYFGRFFKKLTRLTPLQFRKLHKL</sequence>
<organism evidence="5 6">
    <name type="scientific">Dysgonomonas mossii</name>
    <dbReference type="NCBI Taxonomy" id="163665"/>
    <lineage>
        <taxon>Bacteria</taxon>
        <taxon>Pseudomonadati</taxon>
        <taxon>Bacteroidota</taxon>
        <taxon>Bacteroidia</taxon>
        <taxon>Bacteroidales</taxon>
        <taxon>Dysgonomonadaceae</taxon>
        <taxon>Dysgonomonas</taxon>
    </lineage>
</organism>
<dbReference type="GO" id="GO:0043565">
    <property type="term" value="F:sequence-specific DNA binding"/>
    <property type="evidence" value="ECO:0007669"/>
    <property type="project" value="InterPro"/>
</dbReference>
<dbReference type="SMART" id="SM00342">
    <property type="entry name" value="HTH_ARAC"/>
    <property type="match status" value="1"/>
</dbReference>
<protein>
    <submittedName>
        <fullName evidence="5">AraC family transcriptional regulator</fullName>
    </submittedName>
</protein>
<dbReference type="InterPro" id="IPR009057">
    <property type="entry name" value="Homeodomain-like_sf"/>
</dbReference>
<dbReference type="GO" id="GO:0003700">
    <property type="term" value="F:DNA-binding transcription factor activity"/>
    <property type="evidence" value="ECO:0007669"/>
    <property type="project" value="InterPro"/>
</dbReference>